<dbReference type="PANTHER" id="PTHR37315:SF1">
    <property type="entry name" value="UPF0311 PROTEIN BLR7842"/>
    <property type="match status" value="1"/>
</dbReference>
<dbReference type="AlphaFoldDB" id="A0A2A3ZKZ1"/>
<name>A0A2A3ZKZ1_BREAU</name>
<sequence>MLISRPASPPAGASTTTDRETPLTDNTNTPHASENPDAGTAADATPPGLSYIATIDVDVGTPITIGTTIDGLREVVPIRGGRVKGLGLNGTVLDVGADFQQYPSETVANLVADYVLKTDDGHHILVENRAIRTGSSSDLNKLMSGEQVDPLRIYFRCVPRLSADQSSPYAWMSDVLFIGTGVRSPNGVKINIFQVL</sequence>
<comment type="caution">
    <text evidence="3">The sequence shown here is derived from an EMBL/GenBank/DDBJ whole genome shotgun (WGS) entry which is preliminary data.</text>
</comment>
<comment type="similarity">
    <text evidence="1">Belongs to the UPF0311 family.</text>
</comment>
<evidence type="ECO:0000313" key="3">
    <source>
        <dbReference type="EMBL" id="PCC52184.1"/>
    </source>
</evidence>
<evidence type="ECO:0000256" key="2">
    <source>
        <dbReference type="SAM" id="MobiDB-lite"/>
    </source>
</evidence>
<organism evidence="3 4">
    <name type="scientific">Brevibacterium aurantiacum</name>
    <dbReference type="NCBI Taxonomy" id="273384"/>
    <lineage>
        <taxon>Bacteria</taxon>
        <taxon>Bacillati</taxon>
        <taxon>Actinomycetota</taxon>
        <taxon>Actinomycetes</taxon>
        <taxon>Micrococcales</taxon>
        <taxon>Brevibacteriaceae</taxon>
        <taxon>Brevibacterium</taxon>
    </lineage>
</organism>
<dbReference type="Proteomes" id="UP000217881">
    <property type="component" value="Unassembled WGS sequence"/>
</dbReference>
<accession>A0A2A3ZKZ1</accession>
<protein>
    <recommendedName>
        <fullName evidence="1">UPF0311 protein CIK59_17440</fullName>
    </recommendedName>
</protein>
<dbReference type="InterPro" id="IPR020915">
    <property type="entry name" value="UPF0311"/>
</dbReference>
<feature type="region of interest" description="Disordered" evidence="2">
    <location>
        <begin position="1"/>
        <end position="45"/>
    </location>
</feature>
<dbReference type="HAMAP" id="MF_00775">
    <property type="entry name" value="UPF0311"/>
    <property type="match status" value="1"/>
</dbReference>
<reference evidence="3 4" key="1">
    <citation type="journal article" date="2017" name="Elife">
        <title>Extensive horizontal gene transfer in cheese-associated bacteria.</title>
        <authorList>
            <person name="Bonham K.S."/>
            <person name="Wolfe B.E."/>
            <person name="Dutton R.J."/>
        </authorList>
    </citation>
    <scope>NUCLEOTIDE SEQUENCE [LARGE SCALE GENOMIC DNA]</scope>
    <source>
        <strain evidence="3 4">738_8</strain>
    </source>
</reference>
<dbReference type="Pfam" id="PF11578">
    <property type="entry name" value="DUF3237"/>
    <property type="match status" value="1"/>
</dbReference>
<evidence type="ECO:0000256" key="1">
    <source>
        <dbReference type="HAMAP-Rule" id="MF_00775"/>
    </source>
</evidence>
<dbReference type="PANTHER" id="PTHR37315">
    <property type="entry name" value="UPF0311 PROTEIN BLR7842"/>
    <property type="match status" value="1"/>
</dbReference>
<dbReference type="EMBL" id="NRHA01000025">
    <property type="protein sequence ID" value="PCC52184.1"/>
    <property type="molecule type" value="Genomic_DNA"/>
</dbReference>
<dbReference type="Gene3D" id="2.40.160.20">
    <property type="match status" value="1"/>
</dbReference>
<gene>
    <name evidence="3" type="ORF">CIK59_17440</name>
</gene>
<feature type="compositionally biased region" description="Low complexity" evidence="2">
    <location>
        <begin position="36"/>
        <end position="45"/>
    </location>
</feature>
<feature type="compositionally biased region" description="Polar residues" evidence="2">
    <location>
        <begin position="23"/>
        <end position="32"/>
    </location>
</feature>
<evidence type="ECO:0000313" key="4">
    <source>
        <dbReference type="Proteomes" id="UP000217881"/>
    </source>
</evidence>
<proteinExistence type="inferred from homology"/>